<evidence type="ECO:0000313" key="2">
    <source>
        <dbReference type="EMBL" id="GAA2200903.1"/>
    </source>
</evidence>
<proteinExistence type="predicted"/>
<feature type="compositionally biased region" description="Low complexity" evidence="1">
    <location>
        <begin position="40"/>
        <end position="56"/>
    </location>
</feature>
<protein>
    <submittedName>
        <fullName evidence="2">Uncharacterized protein</fullName>
    </submittedName>
</protein>
<dbReference type="EMBL" id="BAAAQW010000006">
    <property type="protein sequence ID" value="GAA2200903.1"/>
    <property type="molecule type" value="Genomic_DNA"/>
</dbReference>
<name>A0ABP5NRT3_9MICC</name>
<dbReference type="Proteomes" id="UP001500432">
    <property type="component" value="Unassembled WGS sequence"/>
</dbReference>
<feature type="region of interest" description="Disordered" evidence="1">
    <location>
        <begin position="34"/>
        <end position="63"/>
    </location>
</feature>
<organism evidence="2 3">
    <name type="scientific">Sinomonas flava</name>
    <dbReference type="NCBI Taxonomy" id="496857"/>
    <lineage>
        <taxon>Bacteria</taxon>
        <taxon>Bacillati</taxon>
        <taxon>Actinomycetota</taxon>
        <taxon>Actinomycetes</taxon>
        <taxon>Micrococcales</taxon>
        <taxon>Micrococcaceae</taxon>
        <taxon>Sinomonas</taxon>
    </lineage>
</organism>
<gene>
    <name evidence="2" type="ORF">GCM10009849_23300</name>
</gene>
<comment type="caution">
    <text evidence="2">The sequence shown here is derived from an EMBL/GenBank/DDBJ whole genome shotgun (WGS) entry which is preliminary data.</text>
</comment>
<evidence type="ECO:0000256" key="1">
    <source>
        <dbReference type="SAM" id="MobiDB-lite"/>
    </source>
</evidence>
<sequence>MGLLGMGSVALERSLSSVTGGMYDGGVYFGRSGWLSPDSPGRAPGAAGPPEATGPASCAPEAS</sequence>
<evidence type="ECO:0000313" key="3">
    <source>
        <dbReference type="Proteomes" id="UP001500432"/>
    </source>
</evidence>
<reference evidence="3" key="1">
    <citation type="journal article" date="2019" name="Int. J. Syst. Evol. Microbiol.">
        <title>The Global Catalogue of Microorganisms (GCM) 10K type strain sequencing project: providing services to taxonomists for standard genome sequencing and annotation.</title>
        <authorList>
            <consortium name="The Broad Institute Genomics Platform"/>
            <consortium name="The Broad Institute Genome Sequencing Center for Infectious Disease"/>
            <person name="Wu L."/>
            <person name="Ma J."/>
        </authorList>
    </citation>
    <scope>NUCLEOTIDE SEQUENCE [LARGE SCALE GENOMIC DNA]</scope>
    <source>
        <strain evidence="3">JCM 16034</strain>
    </source>
</reference>
<accession>A0ABP5NRT3</accession>
<keyword evidence="3" id="KW-1185">Reference proteome</keyword>